<comment type="caution">
    <text evidence="3">The sequence shown here is derived from an EMBL/GenBank/DDBJ whole genome shotgun (WGS) entry which is preliminary data.</text>
</comment>
<dbReference type="RefSeq" id="WP_377031794.1">
    <property type="nucleotide sequence ID" value="NZ_JBHOMY010000122.1"/>
</dbReference>
<accession>A0ABV6YH16</accession>
<dbReference type="Gene3D" id="3.30.70.1790">
    <property type="entry name" value="RepB DNA-primase, N-terminal domain"/>
    <property type="match status" value="1"/>
</dbReference>
<evidence type="ECO:0000259" key="2">
    <source>
        <dbReference type="Pfam" id="PF05272"/>
    </source>
</evidence>
<evidence type="ECO:0000313" key="3">
    <source>
        <dbReference type="EMBL" id="MFC1460582.1"/>
    </source>
</evidence>
<reference evidence="3 4" key="1">
    <citation type="submission" date="2024-09" db="EMBL/GenBank/DDBJ databases">
        <title>Nodulacao em especies de Leguminosae Basais da Amazonia e Caracterizacao dos Rizobios e Bacterias Associadas aos Nodulos.</title>
        <authorList>
            <person name="Jambeiro I.C.A."/>
            <person name="Lopes I.S."/>
            <person name="Aguiar E.R.G.R."/>
            <person name="Santos A.F.J."/>
            <person name="Dos Santos J.M.F."/>
            <person name="Gross E."/>
        </authorList>
    </citation>
    <scope>NUCLEOTIDE SEQUENCE [LARGE SCALE GENOMIC DNA]</scope>
    <source>
        <strain evidence="3 4">BRUESC1165</strain>
    </source>
</reference>
<gene>
    <name evidence="3" type="ORF">ACETIH_28500</name>
</gene>
<dbReference type="InterPro" id="IPR027417">
    <property type="entry name" value="P-loop_NTPase"/>
</dbReference>
<protein>
    <submittedName>
        <fullName evidence="3">VapE domain-containing protein</fullName>
    </submittedName>
</protein>
<dbReference type="SUPFAM" id="SSF52540">
    <property type="entry name" value="P-loop containing nucleoside triphosphate hydrolases"/>
    <property type="match status" value="1"/>
</dbReference>
<feature type="domain" description="Virulence-associated protein E-like" evidence="2">
    <location>
        <begin position="417"/>
        <end position="631"/>
    </location>
</feature>
<dbReference type="Pfam" id="PF05272">
    <property type="entry name" value="VapE-like_dom"/>
    <property type="match status" value="1"/>
</dbReference>
<dbReference type="InterPro" id="IPR007936">
    <property type="entry name" value="VapE-like_dom"/>
</dbReference>
<evidence type="ECO:0000313" key="4">
    <source>
        <dbReference type="Proteomes" id="UP001593940"/>
    </source>
</evidence>
<evidence type="ECO:0000256" key="1">
    <source>
        <dbReference type="SAM" id="MobiDB-lite"/>
    </source>
</evidence>
<feature type="compositionally biased region" description="Basic and acidic residues" evidence="1">
    <location>
        <begin position="707"/>
        <end position="717"/>
    </location>
</feature>
<dbReference type="PANTHER" id="PTHR34985">
    <property type="entry name" value="SLR0554 PROTEIN"/>
    <property type="match status" value="1"/>
</dbReference>
<name>A0ABV6YH16_9HYPH</name>
<dbReference type="EMBL" id="JBHOMY010000122">
    <property type="protein sequence ID" value="MFC1460582.1"/>
    <property type="molecule type" value="Genomic_DNA"/>
</dbReference>
<dbReference type="PANTHER" id="PTHR34985:SF1">
    <property type="entry name" value="SLR0554 PROTEIN"/>
    <property type="match status" value="1"/>
</dbReference>
<dbReference type="Proteomes" id="UP001593940">
    <property type="component" value="Unassembled WGS sequence"/>
</dbReference>
<sequence length="730" mass="81634">MSLPIHHSDAAITKSKDACDALERIHPVRTRHLTAIYLDGRVETKSFRPSQREEMLRWIEAHQGVANIYFSVNGPKAGIEHVKTKKSDIVLGFYAHVDLDDPNALGLIMMLLPVPTFVVFSGGGFQIFWALAEPCTDIDRLERINAAMAKRVGGDHCHNADRVMRVPFTINLPNEKKRAKGRTETLAYVVTELTDWSRRYSLDDFPELELAQERSKSITIRQVTEVELATLPIGDLTRNLIELGHDPEHPPGTAGSRYPSRSEAVFRVCCDLVRIGCAPEAIAGILLNRKYAISASVLEKPNPKQYAERQIVSATDAVSRSWPDTKPSGAPRPTLRNTMLAIRRLGITGEYDEFHRRKVLGGVQLQNYQGELSDDACSVLRTTILKTFGFDPGGENTREAANAICLENTHHPVRDYLRGLEWDGTPRVETWMSVYLGADDTPLTRAIGRIVLVAAVRRIRHPGVKYDTIVVLEGAQGTGKSSALVILAGPENFSDQDILTLDPKAQMEAMEGIWIYEIGELQGLGRADTTKVKAFASRSVDRGRPAYGRFRENRPRQTVFIGTTNEDQYLRDPTGNRRFWPVRTGTIDLEALRRDRGQLWAEAASLEAEGVSISLDQALWVEAQVEQEARMEDDPWIDVLSRVTVDFVSGLERISSNQLLEAELLIPPERQQQYHLKRLAGAMRKLGWTGPKNIKLGDGKVCKGYEREPASDAESRKPQLTPTQLAKKIQ</sequence>
<organism evidence="3 4">
    <name type="scientific">Microvirga arabica</name>
    <dbReference type="NCBI Taxonomy" id="1128671"/>
    <lineage>
        <taxon>Bacteria</taxon>
        <taxon>Pseudomonadati</taxon>
        <taxon>Pseudomonadota</taxon>
        <taxon>Alphaproteobacteria</taxon>
        <taxon>Hyphomicrobiales</taxon>
        <taxon>Methylobacteriaceae</taxon>
        <taxon>Microvirga</taxon>
    </lineage>
</organism>
<feature type="region of interest" description="Disordered" evidence="1">
    <location>
        <begin position="707"/>
        <end position="730"/>
    </location>
</feature>
<proteinExistence type="predicted"/>
<keyword evidence="4" id="KW-1185">Reference proteome</keyword>